<organism evidence="1 2">
    <name type="scientific">Pleurodeles waltl</name>
    <name type="common">Iberian ribbed newt</name>
    <dbReference type="NCBI Taxonomy" id="8319"/>
    <lineage>
        <taxon>Eukaryota</taxon>
        <taxon>Metazoa</taxon>
        <taxon>Chordata</taxon>
        <taxon>Craniata</taxon>
        <taxon>Vertebrata</taxon>
        <taxon>Euteleostomi</taxon>
        <taxon>Amphibia</taxon>
        <taxon>Batrachia</taxon>
        <taxon>Caudata</taxon>
        <taxon>Salamandroidea</taxon>
        <taxon>Salamandridae</taxon>
        <taxon>Pleurodelinae</taxon>
        <taxon>Pleurodeles</taxon>
    </lineage>
</organism>
<evidence type="ECO:0000313" key="2">
    <source>
        <dbReference type="Proteomes" id="UP001066276"/>
    </source>
</evidence>
<reference evidence="1" key="1">
    <citation type="journal article" date="2022" name="bioRxiv">
        <title>Sequencing and chromosome-scale assembly of the giantPleurodeles waltlgenome.</title>
        <authorList>
            <person name="Brown T."/>
            <person name="Elewa A."/>
            <person name="Iarovenko S."/>
            <person name="Subramanian E."/>
            <person name="Araus A.J."/>
            <person name="Petzold A."/>
            <person name="Susuki M."/>
            <person name="Suzuki K.-i.T."/>
            <person name="Hayashi T."/>
            <person name="Toyoda A."/>
            <person name="Oliveira C."/>
            <person name="Osipova E."/>
            <person name="Leigh N.D."/>
            <person name="Simon A."/>
            <person name="Yun M.H."/>
        </authorList>
    </citation>
    <scope>NUCLEOTIDE SEQUENCE</scope>
    <source>
        <strain evidence="1">20211129_DDA</strain>
        <tissue evidence="1">Liver</tissue>
    </source>
</reference>
<dbReference type="EMBL" id="JANPWB010000014">
    <property type="protein sequence ID" value="KAJ1100445.1"/>
    <property type="molecule type" value="Genomic_DNA"/>
</dbReference>
<name>A0AAV7MJN9_PLEWA</name>
<comment type="caution">
    <text evidence="1">The sequence shown here is derived from an EMBL/GenBank/DDBJ whole genome shotgun (WGS) entry which is preliminary data.</text>
</comment>
<evidence type="ECO:0000313" key="1">
    <source>
        <dbReference type="EMBL" id="KAJ1100445.1"/>
    </source>
</evidence>
<accession>A0AAV7MJN9</accession>
<gene>
    <name evidence="1" type="ORF">NDU88_005531</name>
</gene>
<dbReference type="Proteomes" id="UP001066276">
    <property type="component" value="Chromosome 10"/>
</dbReference>
<dbReference type="AlphaFoldDB" id="A0AAV7MJN9"/>
<sequence>MQRPSVRENLRLIIKALPFIHVHEWEHPATGDSKATPNQAKIVLSARVTRQRTSLNRIQAKNRDLAATSIHNFRIEYITQSQAISLGRQEKKR</sequence>
<keyword evidence="2" id="KW-1185">Reference proteome</keyword>
<proteinExistence type="predicted"/>
<protein>
    <submittedName>
        <fullName evidence="1">Uncharacterized protein</fullName>
    </submittedName>
</protein>